<sequence length="772" mass="85235">MISVSEQHREQVLIMVAPRFPFAPIPGLIFPFEAIVVTCPSAGQVLEMAKEQNCYLALSHGMPILNQIVTGLAINEKATAGVFLRGERRLKIVDILSDAGDGYVVAEAEYADFYSRSTSKPLNEVQRILLKTTQGLCAELSKIAKAPIFRETTFGSFDFLGVFADQASGDIIIYLVQQRRLEAFFSIVDQEIFLGELNINRRVRILQEIIKEIIEVLKGTKGEVNSAVAAEKDSYTEWQEKIAELHLPEDVNKKVMAEVNRLRYLQPGHHEYGGVIKYLEMIESVPWNKATQDNLDIDAAQKILENDHAYLEKQKQRILEYLSVKKLKPDYGEQILCFIGPPGTGKTSLGQSIARALGRKFVRRSLGGMHDETEIRGHRRTYVGALPGQIIQGLIDAGVNNPVFMLDEIDKVGNVTGISGNPMSALLEVLDPKQNYSFRDNCLDLPFDLSNVLFIATGNAAETIHPALFDRMEVIPTEAYTTLEKMHIAQKHLLPAQIVAVGLNAEQIVITPDAMENIARFYTQETGVRQMEREIATLCRRVAVEVARGDNGPHEITAENLHQFLGIRKYSERCLEANLPPGVAIGLAVSSLGEGHILYIEAKECPLKFVGPETKGMLCTGSLRDVMSESALVARTRVAAYLSHLSNAIDETGIHLHIPSGAVPKDGPSAGVAIAVALVSLLKNEPVKEKIAFTGEITLRGAVLPVGGIKQKVIGAKIAGIKEVVMPADNEKDFDEVHPDFKAGLKVYFVKNIEEVFDIAFAKKAKKERKKR</sequence>
<evidence type="ECO:0000256" key="8">
    <source>
        <dbReference type="PROSITE-ProRule" id="PRU01122"/>
    </source>
</evidence>
<organism evidence="10 11">
    <name type="scientific">Candidatus Portnoybacteria bacterium CG11_big_fil_rev_8_21_14_0_20_44_10</name>
    <dbReference type="NCBI Taxonomy" id="1974818"/>
    <lineage>
        <taxon>Bacteria</taxon>
        <taxon>Candidatus Portnoyibacteriota</taxon>
    </lineage>
</organism>
<dbReference type="FunFam" id="3.40.50.300:FF:000021">
    <property type="entry name" value="Lon protease homolog"/>
    <property type="match status" value="1"/>
</dbReference>
<dbReference type="EMBL" id="PCVN01000131">
    <property type="protein sequence ID" value="PIQ73936.1"/>
    <property type="molecule type" value="Genomic_DNA"/>
</dbReference>
<dbReference type="AlphaFoldDB" id="A0A2H0KP63"/>
<dbReference type="InterPro" id="IPR027065">
    <property type="entry name" value="Lon_Prtase"/>
</dbReference>
<dbReference type="NCBIfam" id="TIGR00763">
    <property type="entry name" value="lon"/>
    <property type="match status" value="1"/>
</dbReference>
<keyword evidence="3 8" id="KW-0378">Hydrolase</keyword>
<dbReference type="Gene3D" id="1.10.8.60">
    <property type="match status" value="1"/>
</dbReference>
<gene>
    <name evidence="10" type="primary">lon</name>
    <name evidence="10" type="ORF">COV85_04855</name>
</gene>
<dbReference type="InterPro" id="IPR004815">
    <property type="entry name" value="Lon_bac/euk-typ"/>
</dbReference>
<dbReference type="InterPro" id="IPR008269">
    <property type="entry name" value="Lon_proteolytic"/>
</dbReference>
<dbReference type="GO" id="GO:0030163">
    <property type="term" value="P:protein catabolic process"/>
    <property type="evidence" value="ECO:0007669"/>
    <property type="project" value="InterPro"/>
</dbReference>
<proteinExistence type="inferred from homology"/>
<dbReference type="Pfam" id="PF22667">
    <property type="entry name" value="Lon_lid"/>
    <property type="match status" value="1"/>
</dbReference>
<feature type="active site" evidence="8">
    <location>
        <position position="712"/>
    </location>
</feature>
<dbReference type="GO" id="GO:0016887">
    <property type="term" value="F:ATP hydrolysis activity"/>
    <property type="evidence" value="ECO:0007669"/>
    <property type="project" value="InterPro"/>
</dbReference>
<dbReference type="Proteomes" id="UP000231550">
    <property type="component" value="Unassembled WGS sequence"/>
</dbReference>
<evidence type="ECO:0000256" key="1">
    <source>
        <dbReference type="ARBA" id="ARBA00022670"/>
    </source>
</evidence>
<dbReference type="GO" id="GO:0006508">
    <property type="term" value="P:proteolysis"/>
    <property type="evidence" value="ECO:0007669"/>
    <property type="project" value="UniProtKB-KW"/>
</dbReference>
<dbReference type="SUPFAM" id="SSF54211">
    <property type="entry name" value="Ribosomal protein S5 domain 2-like"/>
    <property type="match status" value="1"/>
</dbReference>
<comment type="catalytic activity">
    <reaction evidence="6 8">
        <text>Hydrolysis of proteins in presence of ATP.</text>
        <dbReference type="EC" id="3.4.21.53"/>
    </reaction>
</comment>
<evidence type="ECO:0000256" key="6">
    <source>
        <dbReference type="ARBA" id="ARBA00050665"/>
    </source>
</evidence>
<dbReference type="Gene3D" id="3.40.50.300">
    <property type="entry name" value="P-loop containing nucleotide triphosphate hydrolases"/>
    <property type="match status" value="1"/>
</dbReference>
<keyword evidence="1 8" id="KW-0645">Protease</keyword>
<name>A0A2H0KP63_9BACT</name>
<evidence type="ECO:0000259" key="9">
    <source>
        <dbReference type="PROSITE" id="PS51786"/>
    </source>
</evidence>
<dbReference type="SMART" id="SM00382">
    <property type="entry name" value="AAA"/>
    <property type="match status" value="1"/>
</dbReference>
<dbReference type="Gene3D" id="1.20.5.5270">
    <property type="match status" value="1"/>
</dbReference>
<dbReference type="InterPro" id="IPR027417">
    <property type="entry name" value="P-loop_NTPase"/>
</dbReference>
<keyword evidence="5" id="KW-0067">ATP-binding</keyword>
<dbReference type="GO" id="GO:0005524">
    <property type="term" value="F:ATP binding"/>
    <property type="evidence" value="ECO:0007669"/>
    <property type="project" value="UniProtKB-KW"/>
</dbReference>
<dbReference type="PANTHER" id="PTHR10046">
    <property type="entry name" value="ATP DEPENDENT LON PROTEASE FAMILY MEMBER"/>
    <property type="match status" value="1"/>
</dbReference>
<dbReference type="InterPro" id="IPR008268">
    <property type="entry name" value="Peptidase_S16_AS"/>
</dbReference>
<evidence type="ECO:0000313" key="10">
    <source>
        <dbReference type="EMBL" id="PIQ73936.1"/>
    </source>
</evidence>
<dbReference type="InterPro" id="IPR020568">
    <property type="entry name" value="Ribosomal_Su5_D2-typ_SF"/>
</dbReference>
<dbReference type="GO" id="GO:0004176">
    <property type="term" value="F:ATP-dependent peptidase activity"/>
    <property type="evidence" value="ECO:0007669"/>
    <property type="project" value="UniProtKB-UniRule"/>
</dbReference>
<dbReference type="Gene3D" id="3.30.230.10">
    <property type="match status" value="1"/>
</dbReference>
<dbReference type="InterPro" id="IPR003593">
    <property type="entry name" value="AAA+_ATPase"/>
</dbReference>
<dbReference type="InterPro" id="IPR003959">
    <property type="entry name" value="ATPase_AAA_core"/>
</dbReference>
<dbReference type="InterPro" id="IPR014721">
    <property type="entry name" value="Ribsml_uS5_D2-typ_fold_subgr"/>
</dbReference>
<evidence type="ECO:0000256" key="5">
    <source>
        <dbReference type="ARBA" id="ARBA00022840"/>
    </source>
</evidence>
<accession>A0A2H0KP63</accession>
<evidence type="ECO:0000256" key="4">
    <source>
        <dbReference type="ARBA" id="ARBA00022825"/>
    </source>
</evidence>
<dbReference type="EC" id="3.4.21.53" evidence="7 8"/>
<dbReference type="Pfam" id="PF00004">
    <property type="entry name" value="AAA"/>
    <property type="match status" value="1"/>
</dbReference>
<dbReference type="PROSITE" id="PS51786">
    <property type="entry name" value="LON_PROTEOLYTIC"/>
    <property type="match status" value="1"/>
</dbReference>
<protein>
    <recommendedName>
        <fullName evidence="7 8">endopeptidase La</fullName>
        <ecNumber evidence="7 8">3.4.21.53</ecNumber>
    </recommendedName>
</protein>
<comment type="caution">
    <text evidence="10">The sequence shown here is derived from an EMBL/GenBank/DDBJ whole genome shotgun (WGS) entry which is preliminary data.</text>
</comment>
<dbReference type="GO" id="GO:0004252">
    <property type="term" value="F:serine-type endopeptidase activity"/>
    <property type="evidence" value="ECO:0007669"/>
    <property type="project" value="UniProtKB-UniRule"/>
</dbReference>
<evidence type="ECO:0000256" key="7">
    <source>
        <dbReference type="ARBA" id="ARBA00066743"/>
    </source>
</evidence>
<evidence type="ECO:0000256" key="2">
    <source>
        <dbReference type="ARBA" id="ARBA00022741"/>
    </source>
</evidence>
<dbReference type="SUPFAM" id="SSF52540">
    <property type="entry name" value="P-loop containing nucleoside triphosphate hydrolases"/>
    <property type="match status" value="1"/>
</dbReference>
<dbReference type="PRINTS" id="PR00830">
    <property type="entry name" value="ENDOLAPTASE"/>
</dbReference>
<keyword evidence="2" id="KW-0547">Nucleotide-binding</keyword>
<evidence type="ECO:0000313" key="11">
    <source>
        <dbReference type="Proteomes" id="UP000231550"/>
    </source>
</evidence>
<feature type="domain" description="Lon proteolytic" evidence="9">
    <location>
        <begin position="578"/>
        <end position="763"/>
    </location>
</feature>
<dbReference type="InterPro" id="IPR054594">
    <property type="entry name" value="Lon_lid"/>
</dbReference>
<dbReference type="Pfam" id="PF05362">
    <property type="entry name" value="Lon_C"/>
    <property type="match status" value="1"/>
</dbReference>
<dbReference type="PROSITE" id="PS01046">
    <property type="entry name" value="LON_SER"/>
    <property type="match status" value="1"/>
</dbReference>
<dbReference type="CDD" id="cd19500">
    <property type="entry name" value="RecA-like_Lon"/>
    <property type="match status" value="1"/>
</dbReference>
<keyword evidence="4 8" id="KW-0720">Serine protease</keyword>
<feature type="active site" evidence="8">
    <location>
        <position position="669"/>
    </location>
</feature>
<comment type="similarity">
    <text evidence="8">Belongs to the peptidase S16 family.</text>
</comment>
<reference evidence="10 11" key="1">
    <citation type="submission" date="2017-09" db="EMBL/GenBank/DDBJ databases">
        <title>Depth-based differentiation of microbial function through sediment-hosted aquifers and enrichment of novel symbionts in the deep terrestrial subsurface.</title>
        <authorList>
            <person name="Probst A.J."/>
            <person name="Ladd B."/>
            <person name="Jarett J.K."/>
            <person name="Geller-Mcgrath D.E."/>
            <person name="Sieber C.M."/>
            <person name="Emerson J.B."/>
            <person name="Anantharaman K."/>
            <person name="Thomas B.C."/>
            <person name="Malmstrom R."/>
            <person name="Stieglmeier M."/>
            <person name="Klingl A."/>
            <person name="Woyke T."/>
            <person name="Ryan C.M."/>
            <person name="Banfield J.F."/>
        </authorList>
    </citation>
    <scope>NUCLEOTIDE SEQUENCE [LARGE SCALE GENOMIC DNA]</scope>
    <source>
        <strain evidence="10">CG11_big_fil_rev_8_21_14_0_20_44_10</strain>
    </source>
</reference>
<evidence type="ECO:0000256" key="3">
    <source>
        <dbReference type="ARBA" id="ARBA00022801"/>
    </source>
</evidence>